<evidence type="ECO:0000256" key="13">
    <source>
        <dbReference type="SAM" id="Phobius"/>
    </source>
</evidence>
<dbReference type="SMART" id="SM00388">
    <property type="entry name" value="HisKA"/>
    <property type="match status" value="1"/>
</dbReference>
<keyword evidence="4" id="KW-0597">Phosphoprotein</keyword>
<dbReference type="EMBL" id="CP034235">
    <property type="protein sequence ID" value="QGQ96391.1"/>
    <property type="molecule type" value="Genomic_DNA"/>
</dbReference>
<keyword evidence="10 13" id="KW-1133">Transmembrane helix</keyword>
<dbReference type="InterPro" id="IPR003594">
    <property type="entry name" value="HATPase_dom"/>
</dbReference>
<dbReference type="InterPro" id="IPR025201">
    <property type="entry name" value="KdpD_TM"/>
</dbReference>
<evidence type="ECO:0000256" key="2">
    <source>
        <dbReference type="ARBA" id="ARBA00004141"/>
    </source>
</evidence>
<evidence type="ECO:0000256" key="7">
    <source>
        <dbReference type="ARBA" id="ARBA00022741"/>
    </source>
</evidence>
<keyword evidence="16" id="KW-1185">Reference proteome</keyword>
<dbReference type="Pfam" id="PF02518">
    <property type="entry name" value="HATPase_c"/>
    <property type="match status" value="1"/>
</dbReference>
<evidence type="ECO:0000256" key="6">
    <source>
        <dbReference type="ARBA" id="ARBA00022692"/>
    </source>
</evidence>
<dbReference type="GO" id="GO:0005886">
    <property type="term" value="C:plasma membrane"/>
    <property type="evidence" value="ECO:0007669"/>
    <property type="project" value="TreeGrafter"/>
</dbReference>
<dbReference type="PRINTS" id="PR00344">
    <property type="entry name" value="BCTRLSENSOR"/>
</dbReference>
<evidence type="ECO:0000256" key="5">
    <source>
        <dbReference type="ARBA" id="ARBA00022679"/>
    </source>
</evidence>
<feature type="transmembrane region" description="Helical" evidence="13">
    <location>
        <begin position="53"/>
        <end position="73"/>
    </location>
</feature>
<keyword evidence="12 13" id="KW-0472">Membrane</keyword>
<keyword evidence="11" id="KW-0902">Two-component regulatory system</keyword>
<keyword evidence="9" id="KW-0067">ATP-binding</keyword>
<feature type="transmembrane region" description="Helical" evidence="13">
    <location>
        <begin position="6"/>
        <end position="25"/>
    </location>
</feature>
<reference evidence="16" key="1">
    <citation type="submission" date="2018-11" db="EMBL/GenBank/DDBJ databases">
        <title>Complete genome sequence of Paenibacillus sp. ML311-T8.</title>
        <authorList>
            <person name="Nam Y.-D."/>
            <person name="Kang J."/>
            <person name="Chung W.-H."/>
            <person name="Park Y.S."/>
        </authorList>
    </citation>
    <scope>NUCLEOTIDE SEQUENCE [LARGE SCALE GENOMIC DNA]</scope>
    <source>
        <strain evidence="16">ML311-T8</strain>
    </source>
</reference>
<dbReference type="GO" id="GO:0005524">
    <property type="term" value="F:ATP binding"/>
    <property type="evidence" value="ECO:0007669"/>
    <property type="project" value="UniProtKB-KW"/>
</dbReference>
<evidence type="ECO:0000259" key="14">
    <source>
        <dbReference type="PROSITE" id="PS50109"/>
    </source>
</evidence>
<name>A0A6B8RIW1_9BACL</name>
<evidence type="ECO:0000256" key="1">
    <source>
        <dbReference type="ARBA" id="ARBA00000085"/>
    </source>
</evidence>
<dbReference type="Gene3D" id="3.30.450.40">
    <property type="match status" value="1"/>
</dbReference>
<dbReference type="SUPFAM" id="SSF55781">
    <property type="entry name" value="GAF domain-like"/>
    <property type="match status" value="1"/>
</dbReference>
<dbReference type="InterPro" id="IPR004358">
    <property type="entry name" value="Sig_transdc_His_kin-like_C"/>
</dbReference>
<keyword evidence="5" id="KW-0808">Transferase</keyword>
<gene>
    <name evidence="15" type="ORF">EHS13_16615</name>
</gene>
<comment type="catalytic activity">
    <reaction evidence="1">
        <text>ATP + protein L-histidine = ADP + protein N-phospho-L-histidine.</text>
        <dbReference type="EC" id="2.7.13.3"/>
    </reaction>
</comment>
<organism evidence="15 16">
    <name type="scientific">Paenibacillus psychroresistens</name>
    <dbReference type="NCBI Taxonomy" id="1778678"/>
    <lineage>
        <taxon>Bacteria</taxon>
        <taxon>Bacillati</taxon>
        <taxon>Bacillota</taxon>
        <taxon>Bacilli</taxon>
        <taxon>Bacillales</taxon>
        <taxon>Paenibacillaceae</taxon>
        <taxon>Paenibacillus</taxon>
    </lineage>
</organism>
<dbReference type="OrthoDB" id="9806130at2"/>
<dbReference type="InterPro" id="IPR003661">
    <property type="entry name" value="HisK_dim/P_dom"/>
</dbReference>
<feature type="domain" description="Histidine kinase" evidence="14">
    <location>
        <begin position="286"/>
        <end position="503"/>
    </location>
</feature>
<proteinExistence type="predicted"/>
<dbReference type="EC" id="2.7.13.3" evidence="3"/>
<dbReference type="Pfam" id="PF13493">
    <property type="entry name" value="DUF4118"/>
    <property type="match status" value="1"/>
</dbReference>
<dbReference type="CDD" id="cd00075">
    <property type="entry name" value="HATPase"/>
    <property type="match status" value="1"/>
</dbReference>
<dbReference type="PANTHER" id="PTHR45569">
    <property type="entry name" value="SENSOR PROTEIN KDPD"/>
    <property type="match status" value="1"/>
</dbReference>
<dbReference type="SUPFAM" id="SSF55874">
    <property type="entry name" value="ATPase domain of HSP90 chaperone/DNA topoisomerase II/histidine kinase"/>
    <property type="match status" value="1"/>
</dbReference>
<evidence type="ECO:0000256" key="9">
    <source>
        <dbReference type="ARBA" id="ARBA00022840"/>
    </source>
</evidence>
<keyword evidence="6 13" id="KW-0812">Transmembrane</keyword>
<dbReference type="GO" id="GO:0042802">
    <property type="term" value="F:identical protein binding"/>
    <property type="evidence" value="ECO:0007669"/>
    <property type="project" value="UniProtKB-ARBA"/>
</dbReference>
<dbReference type="GO" id="GO:0000155">
    <property type="term" value="F:phosphorelay sensor kinase activity"/>
    <property type="evidence" value="ECO:0007669"/>
    <property type="project" value="InterPro"/>
</dbReference>
<dbReference type="KEGG" id="ppsc:EHS13_16615"/>
<dbReference type="InterPro" id="IPR036097">
    <property type="entry name" value="HisK_dim/P_sf"/>
</dbReference>
<dbReference type="PROSITE" id="PS50109">
    <property type="entry name" value="HIS_KIN"/>
    <property type="match status" value="1"/>
</dbReference>
<dbReference type="InterPro" id="IPR052023">
    <property type="entry name" value="Histidine_kinase_KdpD"/>
</dbReference>
<evidence type="ECO:0000256" key="12">
    <source>
        <dbReference type="ARBA" id="ARBA00023136"/>
    </source>
</evidence>
<feature type="transmembrane region" description="Helical" evidence="13">
    <location>
        <begin position="85"/>
        <end position="103"/>
    </location>
</feature>
<dbReference type="FunFam" id="3.30.565.10:FF:000042">
    <property type="entry name" value="Two-component sensor histidine kinase KdpD"/>
    <property type="match status" value="1"/>
</dbReference>
<dbReference type="InterPro" id="IPR005467">
    <property type="entry name" value="His_kinase_dom"/>
</dbReference>
<evidence type="ECO:0000256" key="8">
    <source>
        <dbReference type="ARBA" id="ARBA00022777"/>
    </source>
</evidence>
<dbReference type="CDD" id="cd00082">
    <property type="entry name" value="HisKA"/>
    <property type="match status" value="1"/>
</dbReference>
<evidence type="ECO:0000313" key="16">
    <source>
        <dbReference type="Proteomes" id="UP000426246"/>
    </source>
</evidence>
<dbReference type="Proteomes" id="UP000426246">
    <property type="component" value="Chromosome"/>
</dbReference>
<dbReference type="InterPro" id="IPR036890">
    <property type="entry name" value="HATPase_C_sf"/>
</dbReference>
<accession>A0A6B8RIW1</accession>
<keyword evidence="7" id="KW-0547">Nucleotide-binding</keyword>
<dbReference type="SMART" id="SM00387">
    <property type="entry name" value="HATPase_c"/>
    <property type="match status" value="1"/>
</dbReference>
<dbReference type="SUPFAM" id="SSF47384">
    <property type="entry name" value="Homodimeric domain of signal transducing histidine kinase"/>
    <property type="match status" value="1"/>
</dbReference>
<evidence type="ECO:0000256" key="3">
    <source>
        <dbReference type="ARBA" id="ARBA00012438"/>
    </source>
</evidence>
<protein>
    <recommendedName>
        <fullName evidence="3">histidine kinase</fullName>
        <ecNumber evidence="3">2.7.13.3</ecNumber>
    </recommendedName>
</protein>
<dbReference type="Pfam" id="PF00512">
    <property type="entry name" value="HisKA"/>
    <property type="match status" value="1"/>
</dbReference>
<dbReference type="AlphaFoldDB" id="A0A6B8RIW1"/>
<dbReference type="InterPro" id="IPR038318">
    <property type="entry name" value="KdpD_sf"/>
</dbReference>
<dbReference type="InterPro" id="IPR029016">
    <property type="entry name" value="GAF-like_dom_sf"/>
</dbReference>
<comment type="subcellular location">
    <subcellularLocation>
        <location evidence="2">Membrane</location>
        <topology evidence="2">Multi-pass membrane protein</topology>
    </subcellularLocation>
</comment>
<dbReference type="Gene3D" id="1.20.120.620">
    <property type="entry name" value="Backbone structure of the membrane domain of e. Coli histidine kinase receptor kdpd"/>
    <property type="match status" value="1"/>
</dbReference>
<evidence type="ECO:0000256" key="10">
    <source>
        <dbReference type="ARBA" id="ARBA00022989"/>
    </source>
</evidence>
<dbReference type="PANTHER" id="PTHR45569:SF1">
    <property type="entry name" value="SENSOR PROTEIN KDPD"/>
    <property type="match status" value="1"/>
</dbReference>
<dbReference type="RefSeq" id="WP_155701428.1">
    <property type="nucleotide sequence ID" value="NZ_CP034235.1"/>
</dbReference>
<keyword evidence="8" id="KW-0418">Kinase</keyword>
<dbReference type="Gene3D" id="1.10.287.130">
    <property type="match status" value="1"/>
</dbReference>
<dbReference type="Gene3D" id="3.30.565.10">
    <property type="entry name" value="Histidine kinase-like ATPase, C-terminal domain"/>
    <property type="match status" value="1"/>
</dbReference>
<sequence length="517" mass="57225">MRLNRINVVVTLSIMLFATLLSFLFRYIGFDESNIIIAYILGVLLVAKQTEGYLYGIIASVLGVLVFNFFFTVPYYSLMAYRPDYPITFVIMLICAIITSTMTTKAKQETKLSIMREKRAQVLYQFSKNLLKVRNSNQIADVGVKDIAKLLNRSVIMATINAADELDKPYIYANDDDERASIFTSFLELQVLSEVFNTGKSMGTGMNEHGDRSAYYLAIKGQSGVLGVVGVSCFDNKLLTEEQKTILEAVTTQIALAIERERLSEKQQSSKLEVERERLRGNLLRAISHDLRTPLTGILGATGTLLDHDDVLEKKVKKDLLLGVYEDAGWLMHAVENILSITRMDEGNLELIKSMEAVEEVVAESVARVKKLAVNHIIKIKIPDELILIPMDGMLIGQVLVNLMDNAIKYTPDGSIIQLNAYLAEDKLVFEIVDNGNGIAEADLPLIFDRFYIASTINKTGRRGTGLGLAICKSIIIAHGGEITAYNNPTGGATLQVTLPTIVESNINHENGSELDG</sequence>
<evidence type="ECO:0000256" key="4">
    <source>
        <dbReference type="ARBA" id="ARBA00022553"/>
    </source>
</evidence>
<evidence type="ECO:0000256" key="11">
    <source>
        <dbReference type="ARBA" id="ARBA00023012"/>
    </source>
</evidence>
<evidence type="ECO:0000313" key="15">
    <source>
        <dbReference type="EMBL" id="QGQ96391.1"/>
    </source>
</evidence>